<gene>
    <name evidence="1" type="ORF">H5410_046371</name>
</gene>
<dbReference type="Proteomes" id="UP000824120">
    <property type="component" value="Chromosome 9"/>
</dbReference>
<keyword evidence="2" id="KW-1185">Reference proteome</keyword>
<organism evidence="1 2">
    <name type="scientific">Solanum commersonii</name>
    <name type="common">Commerson's wild potato</name>
    <name type="synonym">Commerson's nightshade</name>
    <dbReference type="NCBI Taxonomy" id="4109"/>
    <lineage>
        <taxon>Eukaryota</taxon>
        <taxon>Viridiplantae</taxon>
        <taxon>Streptophyta</taxon>
        <taxon>Embryophyta</taxon>
        <taxon>Tracheophyta</taxon>
        <taxon>Spermatophyta</taxon>
        <taxon>Magnoliopsida</taxon>
        <taxon>eudicotyledons</taxon>
        <taxon>Gunneridae</taxon>
        <taxon>Pentapetalae</taxon>
        <taxon>asterids</taxon>
        <taxon>lamiids</taxon>
        <taxon>Solanales</taxon>
        <taxon>Solanaceae</taxon>
        <taxon>Solanoideae</taxon>
        <taxon>Solaneae</taxon>
        <taxon>Solanum</taxon>
    </lineage>
</organism>
<dbReference type="EMBL" id="JACXVP010000009">
    <property type="protein sequence ID" value="KAG5585937.1"/>
    <property type="molecule type" value="Genomic_DNA"/>
</dbReference>
<name>A0A9J5XC27_SOLCO</name>
<sequence length="243" mass="26800">MSCLRNRSICQGISARCNTLILGISARGISNTQSGHGVAAFRAITSSVAPRPCLHTAIHVARALMDKLRGVIVSIRAFLIMPGMVASSMEACLSAEWANFPIRRGKGAVEELGVIKGVVLDILEGPRAGVDKGASAVPLNLLDVDRRCGNHFHILLFISRYPCLFAQLSDQHQKWERSLVLFDLYGHLLINDHTLIYALSCNGWHDIAANKAKQVPHYYVDVLLLYRSPCRQPPRSTITYERG</sequence>
<dbReference type="AlphaFoldDB" id="A0A9J5XC27"/>
<proteinExistence type="predicted"/>
<protein>
    <submittedName>
        <fullName evidence="1">Uncharacterized protein</fullName>
    </submittedName>
</protein>
<evidence type="ECO:0000313" key="1">
    <source>
        <dbReference type="EMBL" id="KAG5585937.1"/>
    </source>
</evidence>
<comment type="caution">
    <text evidence="1">The sequence shown here is derived from an EMBL/GenBank/DDBJ whole genome shotgun (WGS) entry which is preliminary data.</text>
</comment>
<accession>A0A9J5XC27</accession>
<evidence type="ECO:0000313" key="2">
    <source>
        <dbReference type="Proteomes" id="UP000824120"/>
    </source>
</evidence>
<reference evidence="1 2" key="1">
    <citation type="submission" date="2020-09" db="EMBL/GenBank/DDBJ databases">
        <title>De no assembly of potato wild relative species, Solanum commersonii.</title>
        <authorList>
            <person name="Cho K."/>
        </authorList>
    </citation>
    <scope>NUCLEOTIDE SEQUENCE [LARGE SCALE GENOMIC DNA]</scope>
    <source>
        <strain evidence="1">LZ3.2</strain>
        <tissue evidence="1">Leaf</tissue>
    </source>
</reference>